<dbReference type="SUPFAM" id="SSF54909">
    <property type="entry name" value="Dimeric alpha+beta barrel"/>
    <property type="match status" value="1"/>
</dbReference>
<name>A0A6J6J562_9ZZZZ</name>
<dbReference type="PANTHER" id="PTHR35174:SF3">
    <property type="entry name" value="BLL7171 PROTEIN"/>
    <property type="match status" value="1"/>
</dbReference>
<gene>
    <name evidence="2" type="ORF">UFOPK1946_01172</name>
</gene>
<dbReference type="Pfam" id="PF03795">
    <property type="entry name" value="YCII"/>
    <property type="match status" value="1"/>
</dbReference>
<organism evidence="2">
    <name type="scientific">freshwater metagenome</name>
    <dbReference type="NCBI Taxonomy" id="449393"/>
    <lineage>
        <taxon>unclassified sequences</taxon>
        <taxon>metagenomes</taxon>
        <taxon>ecological metagenomes</taxon>
    </lineage>
</organism>
<evidence type="ECO:0000313" key="2">
    <source>
        <dbReference type="EMBL" id="CAB4631724.1"/>
    </source>
</evidence>
<protein>
    <submittedName>
        <fullName evidence="2">Unannotated protein</fullName>
    </submittedName>
</protein>
<proteinExistence type="predicted"/>
<sequence length="143" mass="15822">MVLSKGQSFAFAEKNNCNLGVNPTYFSFKSYDFHMKFVLSVVDSVERLPHSEDERQAIDEFNEKLVNAGQRLLAVGIDAPSQSAVFDFRNGQAIVAEGPLIESDEIIAGFWVIEVENLDIARALAAEGSKSCNRKIELRPLLG</sequence>
<dbReference type="EMBL" id="CAEZVG010000104">
    <property type="protein sequence ID" value="CAB4631724.1"/>
    <property type="molecule type" value="Genomic_DNA"/>
</dbReference>
<dbReference type="AlphaFoldDB" id="A0A6J6J562"/>
<feature type="domain" description="YCII-related" evidence="1">
    <location>
        <begin position="35"/>
        <end position="127"/>
    </location>
</feature>
<dbReference type="InterPro" id="IPR011008">
    <property type="entry name" value="Dimeric_a/b-barrel"/>
</dbReference>
<dbReference type="Gene3D" id="3.30.70.1060">
    <property type="entry name" value="Dimeric alpha+beta barrel"/>
    <property type="match status" value="1"/>
</dbReference>
<reference evidence="2" key="1">
    <citation type="submission" date="2020-05" db="EMBL/GenBank/DDBJ databases">
        <authorList>
            <person name="Chiriac C."/>
            <person name="Salcher M."/>
            <person name="Ghai R."/>
            <person name="Kavagutti S V."/>
        </authorList>
    </citation>
    <scope>NUCLEOTIDE SEQUENCE</scope>
</reference>
<dbReference type="InterPro" id="IPR005545">
    <property type="entry name" value="YCII"/>
</dbReference>
<evidence type="ECO:0000259" key="1">
    <source>
        <dbReference type="Pfam" id="PF03795"/>
    </source>
</evidence>
<accession>A0A6J6J562</accession>
<dbReference type="PANTHER" id="PTHR35174">
    <property type="entry name" value="BLL7171 PROTEIN-RELATED"/>
    <property type="match status" value="1"/>
</dbReference>